<evidence type="ECO:0000256" key="4">
    <source>
        <dbReference type="ARBA" id="ARBA00023136"/>
    </source>
</evidence>
<keyword evidence="3 5" id="KW-1133">Transmembrane helix</keyword>
<dbReference type="PANTHER" id="PTHR37451:SF1">
    <property type="entry name" value="MARVEL DOMAIN-CONTAINING PROTEIN"/>
    <property type="match status" value="1"/>
</dbReference>
<dbReference type="PANTHER" id="PTHR37451">
    <property type="entry name" value="MARVEL DOMAIN"/>
    <property type="match status" value="1"/>
</dbReference>
<reference evidence="7" key="1">
    <citation type="journal article" date="2023" name="Mol. Phylogenet. Evol.">
        <title>Genome-scale phylogeny and comparative genomics of the fungal order Sordariales.</title>
        <authorList>
            <person name="Hensen N."/>
            <person name="Bonometti L."/>
            <person name="Westerberg I."/>
            <person name="Brannstrom I.O."/>
            <person name="Guillou S."/>
            <person name="Cros-Aarteil S."/>
            <person name="Calhoun S."/>
            <person name="Haridas S."/>
            <person name="Kuo A."/>
            <person name="Mondo S."/>
            <person name="Pangilinan J."/>
            <person name="Riley R."/>
            <person name="LaButti K."/>
            <person name="Andreopoulos B."/>
            <person name="Lipzen A."/>
            <person name="Chen C."/>
            <person name="Yan M."/>
            <person name="Daum C."/>
            <person name="Ng V."/>
            <person name="Clum A."/>
            <person name="Steindorff A."/>
            <person name="Ohm R.A."/>
            <person name="Martin F."/>
            <person name="Silar P."/>
            <person name="Natvig D.O."/>
            <person name="Lalanne C."/>
            <person name="Gautier V."/>
            <person name="Ament-Velasquez S.L."/>
            <person name="Kruys A."/>
            <person name="Hutchinson M.I."/>
            <person name="Powell A.J."/>
            <person name="Barry K."/>
            <person name="Miller A.N."/>
            <person name="Grigoriev I.V."/>
            <person name="Debuchy R."/>
            <person name="Gladieux P."/>
            <person name="Hiltunen Thoren M."/>
            <person name="Johannesson H."/>
        </authorList>
    </citation>
    <scope>NUCLEOTIDE SEQUENCE</scope>
    <source>
        <strain evidence="7">SMH4131-1</strain>
    </source>
</reference>
<keyword evidence="2 5" id="KW-0812">Transmembrane</keyword>
<feature type="transmembrane region" description="Helical" evidence="5">
    <location>
        <begin position="110"/>
        <end position="130"/>
    </location>
</feature>
<gene>
    <name evidence="7" type="ORF">B0T19DRAFT_283144</name>
</gene>
<organism evidence="7 8">
    <name type="scientific">Cercophora scortea</name>
    <dbReference type="NCBI Taxonomy" id="314031"/>
    <lineage>
        <taxon>Eukaryota</taxon>
        <taxon>Fungi</taxon>
        <taxon>Dikarya</taxon>
        <taxon>Ascomycota</taxon>
        <taxon>Pezizomycotina</taxon>
        <taxon>Sordariomycetes</taxon>
        <taxon>Sordariomycetidae</taxon>
        <taxon>Sordariales</taxon>
        <taxon>Lasiosphaeriaceae</taxon>
        <taxon>Cercophora</taxon>
    </lineage>
</organism>
<keyword evidence="8" id="KW-1185">Reference proteome</keyword>
<protein>
    <recommendedName>
        <fullName evidence="6">MARVEL domain-containing protein</fullName>
    </recommendedName>
</protein>
<evidence type="ECO:0000256" key="2">
    <source>
        <dbReference type="ARBA" id="ARBA00022692"/>
    </source>
</evidence>
<evidence type="ECO:0000256" key="1">
    <source>
        <dbReference type="ARBA" id="ARBA00004141"/>
    </source>
</evidence>
<feature type="transmembrane region" description="Helical" evidence="5">
    <location>
        <begin position="48"/>
        <end position="65"/>
    </location>
</feature>
<dbReference type="Proteomes" id="UP001286456">
    <property type="component" value="Unassembled WGS sequence"/>
</dbReference>
<evidence type="ECO:0000256" key="5">
    <source>
        <dbReference type="SAM" id="Phobius"/>
    </source>
</evidence>
<dbReference type="InterPro" id="IPR008253">
    <property type="entry name" value="Marvel"/>
</dbReference>
<reference evidence="7" key="2">
    <citation type="submission" date="2023-06" db="EMBL/GenBank/DDBJ databases">
        <authorList>
            <consortium name="Lawrence Berkeley National Laboratory"/>
            <person name="Haridas S."/>
            <person name="Hensen N."/>
            <person name="Bonometti L."/>
            <person name="Westerberg I."/>
            <person name="Brannstrom I.O."/>
            <person name="Guillou S."/>
            <person name="Cros-Aarteil S."/>
            <person name="Calhoun S."/>
            <person name="Kuo A."/>
            <person name="Mondo S."/>
            <person name="Pangilinan J."/>
            <person name="Riley R."/>
            <person name="Labutti K."/>
            <person name="Andreopoulos B."/>
            <person name="Lipzen A."/>
            <person name="Chen C."/>
            <person name="Yanf M."/>
            <person name="Daum C."/>
            <person name="Ng V."/>
            <person name="Clum A."/>
            <person name="Steindorff A."/>
            <person name="Ohm R."/>
            <person name="Martin F."/>
            <person name="Silar P."/>
            <person name="Natvig D."/>
            <person name="Lalanne C."/>
            <person name="Gautier V."/>
            <person name="Ament-Velasquez S.L."/>
            <person name="Kruys A."/>
            <person name="Hutchinson M.I."/>
            <person name="Powell A.J."/>
            <person name="Barry K."/>
            <person name="Miller A.N."/>
            <person name="Grigoriev I.V."/>
            <person name="Debuchy R."/>
            <person name="Gladieux P."/>
            <person name="Thoren M.H."/>
            <person name="Johannesson H."/>
        </authorList>
    </citation>
    <scope>NUCLEOTIDE SEQUENCE</scope>
    <source>
        <strain evidence="7">SMH4131-1</strain>
    </source>
</reference>
<evidence type="ECO:0000313" key="7">
    <source>
        <dbReference type="EMBL" id="KAK3320171.1"/>
    </source>
</evidence>
<feature type="domain" description="MARVEL" evidence="6">
    <location>
        <begin position="7"/>
        <end position="129"/>
    </location>
</feature>
<dbReference type="GO" id="GO:0016020">
    <property type="term" value="C:membrane"/>
    <property type="evidence" value="ECO:0007669"/>
    <property type="project" value="UniProtKB-SubCell"/>
</dbReference>
<name>A0AAE0I810_9PEZI</name>
<dbReference type="EMBL" id="JAUEPO010000006">
    <property type="protein sequence ID" value="KAK3320171.1"/>
    <property type="molecule type" value="Genomic_DNA"/>
</dbReference>
<accession>A0AAE0I810</accession>
<feature type="transmembrane region" description="Helical" evidence="5">
    <location>
        <begin position="7"/>
        <end position="28"/>
    </location>
</feature>
<comment type="caution">
    <text evidence="7">The sequence shown here is derived from an EMBL/GenBank/DDBJ whole genome shotgun (WGS) entry which is preliminary data.</text>
</comment>
<comment type="subcellular location">
    <subcellularLocation>
        <location evidence="1">Membrane</location>
        <topology evidence="1">Multi-pass membrane protein</topology>
    </subcellularLocation>
</comment>
<evidence type="ECO:0000256" key="3">
    <source>
        <dbReference type="ARBA" id="ARBA00022989"/>
    </source>
</evidence>
<dbReference type="Pfam" id="PF01284">
    <property type="entry name" value="MARVEL"/>
    <property type="match status" value="1"/>
</dbReference>
<evidence type="ECO:0000259" key="6">
    <source>
        <dbReference type="Pfam" id="PF01284"/>
    </source>
</evidence>
<proteinExistence type="predicted"/>
<keyword evidence="4 5" id="KW-0472">Membrane</keyword>
<feature type="transmembrane region" description="Helical" evidence="5">
    <location>
        <begin position="77"/>
        <end position="98"/>
    </location>
</feature>
<dbReference type="AlphaFoldDB" id="A0AAE0I810"/>
<sequence length="154" mass="17023">MYGFVPIIHIVAAVFAIIELGLIGYIVTPFTGPWWGPPSVESFLLFNSIWSLLVLAYVGLTPLYYTRVFHRIVSLALEWITMIFWFAGAIALAVFWGSPHCGGDTYCGTVEAAIAFAFFLWALFLVLVVVDTIEAMRSRGHSTTTAHQTPYVGA</sequence>
<evidence type="ECO:0000313" key="8">
    <source>
        <dbReference type="Proteomes" id="UP001286456"/>
    </source>
</evidence>